<organism evidence="1 3">
    <name type="scientific">Oceanimonas baumannii</name>
    <dbReference type="NCBI Taxonomy" id="129578"/>
    <lineage>
        <taxon>Bacteria</taxon>
        <taxon>Pseudomonadati</taxon>
        <taxon>Pseudomonadota</taxon>
        <taxon>Gammaproteobacteria</taxon>
        <taxon>Aeromonadales</taxon>
        <taxon>Aeromonadaceae</taxon>
        <taxon>Oceanimonas</taxon>
    </lineage>
</organism>
<evidence type="ECO:0000313" key="4">
    <source>
        <dbReference type="Proteomes" id="UP000295058"/>
    </source>
</evidence>
<reference evidence="2 4" key="2">
    <citation type="submission" date="2019-03" db="EMBL/GenBank/DDBJ databases">
        <title>Genomic Encyclopedia of Archaeal and Bacterial Type Strains, Phase II (KMG-II): from individual species to whole genera.</title>
        <authorList>
            <person name="Goeker M."/>
        </authorList>
    </citation>
    <scope>NUCLEOTIDE SEQUENCE [LARGE SCALE GENOMIC DNA]</scope>
    <source>
        <strain evidence="2 4">DSM 15594</strain>
    </source>
</reference>
<proteinExistence type="predicted"/>
<dbReference type="Proteomes" id="UP000243640">
    <property type="component" value="Unassembled WGS sequence"/>
</dbReference>
<dbReference type="Proteomes" id="UP000295058">
    <property type="component" value="Unassembled WGS sequence"/>
</dbReference>
<evidence type="ECO:0000313" key="1">
    <source>
        <dbReference type="EMBL" id="OYD23053.1"/>
    </source>
</evidence>
<dbReference type="InterPro" id="IPR013468">
    <property type="entry name" value="CHP02647"/>
</dbReference>
<dbReference type="AlphaFoldDB" id="A0A235CET4"/>
<dbReference type="OrthoDB" id="5600572at2"/>
<gene>
    <name evidence="1" type="ORF">B6S09_13365</name>
    <name evidence="2" type="ORF">LY04_02411</name>
</gene>
<sequence>MRYHPEVMEELNLLLHFNLDTTQQGIKVRHDATPGMIDAATRLHEKGLITQTDGGYLTELGRETAEHAQALLGLLKEPTPA</sequence>
<protein>
    <submittedName>
        <fullName evidence="1">TIGR02647 family protein</fullName>
    </submittedName>
    <submittedName>
        <fullName evidence="2">Uncharacterized protein (TIGR02647 family)</fullName>
    </submittedName>
</protein>
<reference evidence="1 3" key="1">
    <citation type="submission" date="2017-08" db="EMBL/GenBank/DDBJ databases">
        <title>Draft Genome Sequence of the Marine Bacterium Oceanimonas baumannii ATCC 700832.</title>
        <authorList>
            <person name="Mcclelland W.D."/>
            <person name="Brennan M.A."/>
            <person name="Trachtenberg A.M."/>
            <person name="Maclea K.S."/>
        </authorList>
    </citation>
    <scope>NUCLEOTIDE SEQUENCE [LARGE SCALE GENOMIC DNA]</scope>
    <source>
        <strain evidence="1 3">ATCC 700832</strain>
    </source>
</reference>
<dbReference type="RefSeq" id="WP_094279002.1">
    <property type="nucleotide sequence ID" value="NZ_JBLWZI010000011.1"/>
</dbReference>
<dbReference type="EMBL" id="NQJF01000011">
    <property type="protein sequence ID" value="OYD23053.1"/>
    <property type="molecule type" value="Genomic_DNA"/>
</dbReference>
<dbReference type="NCBIfam" id="TIGR02647">
    <property type="entry name" value="DNA"/>
    <property type="match status" value="1"/>
</dbReference>
<name>A0A235CET4_9GAMM</name>
<dbReference type="EMBL" id="SODO01000009">
    <property type="protein sequence ID" value="TDW58315.1"/>
    <property type="molecule type" value="Genomic_DNA"/>
</dbReference>
<evidence type="ECO:0000313" key="3">
    <source>
        <dbReference type="Proteomes" id="UP000243640"/>
    </source>
</evidence>
<evidence type="ECO:0000313" key="2">
    <source>
        <dbReference type="EMBL" id="TDW58315.1"/>
    </source>
</evidence>
<comment type="caution">
    <text evidence="1">The sequence shown here is derived from an EMBL/GenBank/DDBJ whole genome shotgun (WGS) entry which is preliminary data.</text>
</comment>
<keyword evidence="4" id="KW-1185">Reference proteome</keyword>
<dbReference type="Pfam" id="PF18918">
    <property type="entry name" value="DUF5669"/>
    <property type="match status" value="1"/>
</dbReference>
<accession>A0A235CET4</accession>